<dbReference type="Proteomes" id="UP001277761">
    <property type="component" value="Unassembled WGS sequence"/>
</dbReference>
<accession>A0ABU4VKC0</accession>
<evidence type="ECO:0000256" key="1">
    <source>
        <dbReference type="SAM" id="MobiDB-lite"/>
    </source>
</evidence>
<keyword evidence="3" id="KW-1185">Reference proteome</keyword>
<evidence type="ECO:0000313" key="2">
    <source>
        <dbReference type="EMBL" id="MDX8152275.1"/>
    </source>
</evidence>
<gene>
    <name evidence="2" type="ORF">SK069_11760</name>
</gene>
<reference evidence="2 3" key="1">
    <citation type="submission" date="2023-11" db="EMBL/GenBank/DDBJ databases">
        <authorList>
            <person name="Xu M."/>
            <person name="Jiang T."/>
        </authorList>
    </citation>
    <scope>NUCLEOTIDE SEQUENCE [LARGE SCALE GENOMIC DNA]</scope>
    <source>
        <strain evidence="2 3">SD</strain>
    </source>
</reference>
<dbReference type="EMBL" id="JAXAVX010000005">
    <property type="protein sequence ID" value="MDX8152275.1"/>
    <property type="molecule type" value="Genomic_DNA"/>
</dbReference>
<feature type="region of interest" description="Disordered" evidence="1">
    <location>
        <begin position="1"/>
        <end position="27"/>
    </location>
</feature>
<sequence length="156" mass="16815">MTDDTRSREGDRGRAASSESAEDDGTGAHLTAVAKLLAQSVVLTGERVQEAFEDAVRRGRMTRQDAQELAGTIVAAGRRQTEELRGEVEQLLGRGRERIAGARPGLPIEGYDDLTAAQVVAALDGLTAAELRRVRDHEARAGNRKTVLRAVDRKLG</sequence>
<feature type="compositionally biased region" description="Basic and acidic residues" evidence="1">
    <location>
        <begin position="1"/>
        <end position="14"/>
    </location>
</feature>
<organism evidence="2 3">
    <name type="scientific">Patulibacter brassicae</name>
    <dbReference type="NCBI Taxonomy" id="1705717"/>
    <lineage>
        <taxon>Bacteria</taxon>
        <taxon>Bacillati</taxon>
        <taxon>Actinomycetota</taxon>
        <taxon>Thermoleophilia</taxon>
        <taxon>Solirubrobacterales</taxon>
        <taxon>Patulibacteraceae</taxon>
        <taxon>Patulibacter</taxon>
    </lineage>
</organism>
<proteinExistence type="predicted"/>
<name>A0ABU4VKC0_9ACTN</name>
<evidence type="ECO:0000313" key="3">
    <source>
        <dbReference type="Proteomes" id="UP001277761"/>
    </source>
</evidence>
<comment type="caution">
    <text evidence="2">The sequence shown here is derived from an EMBL/GenBank/DDBJ whole genome shotgun (WGS) entry which is preliminary data.</text>
</comment>
<protein>
    <submittedName>
        <fullName evidence="2">Uncharacterized protein</fullName>
    </submittedName>
</protein>
<dbReference type="RefSeq" id="WP_319954430.1">
    <property type="nucleotide sequence ID" value="NZ_JAXAVX010000005.1"/>
</dbReference>